<protein>
    <recommendedName>
        <fullName evidence="1">diguanylate cyclase</fullName>
        <ecNumber evidence="1">2.7.7.65</ecNumber>
    </recommendedName>
</protein>
<feature type="transmembrane region" description="Helical" evidence="3">
    <location>
        <begin position="32"/>
        <end position="52"/>
    </location>
</feature>
<evidence type="ECO:0000256" key="3">
    <source>
        <dbReference type="SAM" id="Phobius"/>
    </source>
</evidence>
<dbReference type="InterPro" id="IPR029787">
    <property type="entry name" value="Nucleotide_cyclase"/>
</dbReference>
<dbReference type="EMBL" id="VHLG01000007">
    <property type="protein sequence ID" value="TPW30160.1"/>
    <property type="molecule type" value="Genomic_DNA"/>
</dbReference>
<keyword evidence="6" id="KW-1185">Reference proteome</keyword>
<dbReference type="Gene3D" id="3.30.70.270">
    <property type="match status" value="1"/>
</dbReference>
<dbReference type="CDD" id="cd01949">
    <property type="entry name" value="GGDEF"/>
    <property type="match status" value="1"/>
</dbReference>
<evidence type="ECO:0000313" key="6">
    <source>
        <dbReference type="Proteomes" id="UP000318801"/>
    </source>
</evidence>
<gene>
    <name evidence="5" type="ORF">FJU08_12670</name>
</gene>
<feature type="transmembrane region" description="Helical" evidence="3">
    <location>
        <begin position="147"/>
        <end position="165"/>
    </location>
</feature>
<dbReference type="Pfam" id="PF00990">
    <property type="entry name" value="GGDEF"/>
    <property type="match status" value="1"/>
</dbReference>
<dbReference type="AlphaFoldDB" id="A0A506U8D4"/>
<feature type="transmembrane region" description="Helical" evidence="3">
    <location>
        <begin position="185"/>
        <end position="204"/>
    </location>
</feature>
<keyword evidence="3" id="KW-1133">Transmembrane helix</keyword>
<dbReference type="InterPro" id="IPR043128">
    <property type="entry name" value="Rev_trsase/Diguanyl_cyclase"/>
</dbReference>
<dbReference type="InterPro" id="IPR000160">
    <property type="entry name" value="GGDEF_dom"/>
</dbReference>
<dbReference type="SMART" id="SM00267">
    <property type="entry name" value="GGDEF"/>
    <property type="match status" value="1"/>
</dbReference>
<feature type="transmembrane region" description="Helical" evidence="3">
    <location>
        <begin position="6"/>
        <end position="25"/>
    </location>
</feature>
<dbReference type="PANTHER" id="PTHR45138">
    <property type="entry name" value="REGULATORY COMPONENTS OF SENSORY TRANSDUCTION SYSTEM"/>
    <property type="match status" value="1"/>
</dbReference>
<evidence type="ECO:0000256" key="2">
    <source>
        <dbReference type="ARBA" id="ARBA00034247"/>
    </source>
</evidence>
<dbReference type="InterPro" id="IPR050469">
    <property type="entry name" value="Diguanylate_Cyclase"/>
</dbReference>
<dbReference type="EC" id="2.7.7.65" evidence="1"/>
<dbReference type="FunFam" id="3.30.70.270:FF:000001">
    <property type="entry name" value="Diguanylate cyclase domain protein"/>
    <property type="match status" value="1"/>
</dbReference>
<organism evidence="5 6">
    <name type="scientific">Martelella alba</name>
    <dbReference type="NCBI Taxonomy" id="2590451"/>
    <lineage>
        <taxon>Bacteria</taxon>
        <taxon>Pseudomonadati</taxon>
        <taxon>Pseudomonadota</taxon>
        <taxon>Alphaproteobacteria</taxon>
        <taxon>Hyphomicrobiales</taxon>
        <taxon>Aurantimonadaceae</taxon>
        <taxon>Martelella</taxon>
    </lineage>
</organism>
<dbReference type="Proteomes" id="UP000318801">
    <property type="component" value="Unassembled WGS sequence"/>
</dbReference>
<feature type="transmembrane region" description="Helical" evidence="3">
    <location>
        <begin position="88"/>
        <end position="107"/>
    </location>
</feature>
<dbReference type="GO" id="GO:0052621">
    <property type="term" value="F:diguanylate cyclase activity"/>
    <property type="evidence" value="ECO:0007669"/>
    <property type="project" value="UniProtKB-EC"/>
</dbReference>
<feature type="transmembrane region" description="Helical" evidence="3">
    <location>
        <begin position="113"/>
        <end position="135"/>
    </location>
</feature>
<dbReference type="OrthoDB" id="9812260at2"/>
<sequence>MIDMQALMVPGGLLILAGSFVVAWFTGARRNYLLILAASYIVLASAFCTMLLRDYVSHDVVLPAANFMFIATQILLGEALLQRRGKTFGILLNLSAFVALCTLYYGFYLFGTITSRTVAINAGLFAFMTLTVFRFWIRRDDSIHDKLIFWTLVALGVMHSVRTLGVMATPDIADPQSIFWQFMQVYILLFAMVLALEVLASHFVESLDSLNSQRDRDHLTGVLNRAGFERAVHRFFAQPDTATTALILLDLDDFKAINDTRGHPAGDAVLRLFGRILSSQSRSMDIVGRLGGDEFAIVAPGLDARAAVAMAERIRRQFAASVVPGIDSGVRLSCSIGVGDLEADAGFDALYRLADQALYEAKRIGRDRVVSAQLPQAGEGEPSFVFGLQGARESV</sequence>
<dbReference type="PANTHER" id="PTHR45138:SF9">
    <property type="entry name" value="DIGUANYLATE CYCLASE DGCM-RELATED"/>
    <property type="match status" value="1"/>
</dbReference>
<dbReference type="NCBIfam" id="TIGR00254">
    <property type="entry name" value="GGDEF"/>
    <property type="match status" value="1"/>
</dbReference>
<evidence type="ECO:0000313" key="5">
    <source>
        <dbReference type="EMBL" id="TPW30160.1"/>
    </source>
</evidence>
<keyword evidence="3" id="KW-0812">Transmembrane</keyword>
<proteinExistence type="predicted"/>
<name>A0A506U8D4_9HYPH</name>
<comment type="caution">
    <text evidence="5">The sequence shown here is derived from an EMBL/GenBank/DDBJ whole genome shotgun (WGS) entry which is preliminary data.</text>
</comment>
<evidence type="ECO:0000256" key="1">
    <source>
        <dbReference type="ARBA" id="ARBA00012528"/>
    </source>
</evidence>
<accession>A0A506U8D4</accession>
<dbReference type="PROSITE" id="PS50887">
    <property type="entry name" value="GGDEF"/>
    <property type="match status" value="1"/>
</dbReference>
<feature type="domain" description="GGDEF" evidence="4">
    <location>
        <begin position="242"/>
        <end position="374"/>
    </location>
</feature>
<keyword evidence="3" id="KW-0472">Membrane</keyword>
<dbReference type="SUPFAM" id="SSF55073">
    <property type="entry name" value="Nucleotide cyclase"/>
    <property type="match status" value="1"/>
</dbReference>
<comment type="catalytic activity">
    <reaction evidence="2">
        <text>2 GTP = 3',3'-c-di-GMP + 2 diphosphate</text>
        <dbReference type="Rhea" id="RHEA:24898"/>
        <dbReference type="ChEBI" id="CHEBI:33019"/>
        <dbReference type="ChEBI" id="CHEBI:37565"/>
        <dbReference type="ChEBI" id="CHEBI:58805"/>
        <dbReference type="EC" id="2.7.7.65"/>
    </reaction>
</comment>
<reference evidence="5 6" key="1">
    <citation type="submission" date="2019-06" db="EMBL/GenBank/DDBJ databases">
        <authorList>
            <person name="Li M."/>
        </authorList>
    </citation>
    <scope>NUCLEOTIDE SEQUENCE [LARGE SCALE GENOMIC DNA]</scope>
    <source>
        <strain evidence="5 6">BGMRC2036</strain>
    </source>
</reference>
<evidence type="ECO:0000259" key="4">
    <source>
        <dbReference type="PROSITE" id="PS50887"/>
    </source>
</evidence>